<evidence type="ECO:0000313" key="1">
    <source>
        <dbReference type="EMBL" id="KAG9230678.1"/>
    </source>
</evidence>
<comment type="caution">
    <text evidence="1">The sequence shown here is derived from an EMBL/GenBank/DDBJ whole genome shotgun (WGS) entry which is preliminary data.</text>
</comment>
<keyword evidence="2" id="KW-1185">Reference proteome</keyword>
<dbReference type="EMBL" id="MU251652">
    <property type="protein sequence ID" value="KAG9230678.1"/>
    <property type="molecule type" value="Genomic_DNA"/>
</dbReference>
<reference evidence="1" key="1">
    <citation type="journal article" date="2021" name="IMA Fungus">
        <title>Genomic characterization of three marine fungi, including Emericellopsis atlantica sp. nov. with signatures of a generalist lifestyle and marine biomass degradation.</title>
        <authorList>
            <person name="Hagestad O.C."/>
            <person name="Hou L."/>
            <person name="Andersen J.H."/>
            <person name="Hansen E.H."/>
            <person name="Altermark B."/>
            <person name="Li C."/>
            <person name="Kuhnert E."/>
            <person name="Cox R.J."/>
            <person name="Crous P.W."/>
            <person name="Spatafora J.W."/>
            <person name="Lail K."/>
            <person name="Amirebrahimi M."/>
            <person name="Lipzen A."/>
            <person name="Pangilinan J."/>
            <person name="Andreopoulos W."/>
            <person name="Hayes R.D."/>
            <person name="Ng V."/>
            <person name="Grigoriev I.V."/>
            <person name="Jackson S.A."/>
            <person name="Sutton T.D.S."/>
            <person name="Dobson A.D.W."/>
            <person name="Rama T."/>
        </authorList>
    </citation>
    <scope>NUCLEOTIDE SEQUENCE</scope>
    <source>
        <strain evidence="1">TRa018bII</strain>
    </source>
</reference>
<dbReference type="Proteomes" id="UP000824998">
    <property type="component" value="Unassembled WGS sequence"/>
</dbReference>
<sequence>MGNKPSLSAFLINDAVLPTTENFATTSNRVKFTIGPIPHCVSFYTDRLPTFSASPIFQDSQLILSQEHPSTFRLFAQWLSSGCIVTPSQSSVEKMVTYARAWVFGERYSVKGFQNAIAVELNEMIKVSSWEELRGLLGFLWDPFEGEPEGDTTILERIRRRRRAMVAMRGGKMTFLFESEGWKTKVIYEISGTSNRPLYCRVDWIELLGSENYGVPVSNPHIRTPPRYNFDLKKLQDQPRH</sequence>
<dbReference type="AlphaFoldDB" id="A0A9P7YB63"/>
<name>A0A9P7YB63_9HELO</name>
<proteinExistence type="predicted"/>
<organism evidence="1 2">
    <name type="scientific">Amylocarpus encephaloides</name>
    <dbReference type="NCBI Taxonomy" id="45428"/>
    <lineage>
        <taxon>Eukaryota</taxon>
        <taxon>Fungi</taxon>
        <taxon>Dikarya</taxon>
        <taxon>Ascomycota</taxon>
        <taxon>Pezizomycotina</taxon>
        <taxon>Leotiomycetes</taxon>
        <taxon>Helotiales</taxon>
        <taxon>Helotiales incertae sedis</taxon>
        <taxon>Amylocarpus</taxon>
    </lineage>
</organism>
<evidence type="ECO:0000313" key="2">
    <source>
        <dbReference type="Proteomes" id="UP000824998"/>
    </source>
</evidence>
<accession>A0A9P7YB63</accession>
<gene>
    <name evidence="1" type="ORF">BJ875DRAFT_545975</name>
</gene>
<protein>
    <submittedName>
        <fullName evidence="1">Uncharacterized protein</fullName>
    </submittedName>
</protein>